<dbReference type="InterPro" id="IPR049492">
    <property type="entry name" value="BD-FAE-like_dom"/>
</dbReference>
<comment type="caution">
    <text evidence="4">The sequence shown here is derived from an EMBL/GenBank/DDBJ whole genome shotgun (WGS) entry which is preliminary data.</text>
</comment>
<name>A0ABU1AHH4_9BACT</name>
<keyword evidence="2" id="KW-0732">Signal</keyword>
<feature type="signal peptide" evidence="2">
    <location>
        <begin position="1"/>
        <end position="21"/>
    </location>
</feature>
<dbReference type="PANTHER" id="PTHR48081">
    <property type="entry name" value="AB HYDROLASE SUPERFAMILY PROTEIN C4A8.06C"/>
    <property type="match status" value="1"/>
</dbReference>
<evidence type="ECO:0000256" key="1">
    <source>
        <dbReference type="ARBA" id="ARBA00022801"/>
    </source>
</evidence>
<protein>
    <submittedName>
        <fullName evidence="4">Alpha/beta hydrolase</fullName>
    </submittedName>
</protein>
<dbReference type="GO" id="GO:0016787">
    <property type="term" value="F:hydrolase activity"/>
    <property type="evidence" value="ECO:0007669"/>
    <property type="project" value="UniProtKB-KW"/>
</dbReference>
<dbReference type="InterPro" id="IPR050300">
    <property type="entry name" value="GDXG_lipolytic_enzyme"/>
</dbReference>
<evidence type="ECO:0000313" key="4">
    <source>
        <dbReference type="EMBL" id="MDQ8193638.1"/>
    </source>
</evidence>
<dbReference type="EMBL" id="JARXIC010000005">
    <property type="protein sequence ID" value="MDQ8193638.1"/>
    <property type="molecule type" value="Genomic_DNA"/>
</dbReference>
<reference evidence="4 5" key="1">
    <citation type="submission" date="2023-04" db="EMBL/GenBank/DDBJ databases">
        <title>A novel bacteria isolated from coastal sediment.</title>
        <authorList>
            <person name="Liu X.-J."/>
            <person name="Du Z.-J."/>
        </authorList>
    </citation>
    <scope>NUCLEOTIDE SEQUENCE [LARGE SCALE GENOMIC DNA]</scope>
    <source>
        <strain evidence="4 5">SDUM461004</strain>
    </source>
</reference>
<evidence type="ECO:0000256" key="2">
    <source>
        <dbReference type="SAM" id="SignalP"/>
    </source>
</evidence>
<dbReference type="SUPFAM" id="SSF53474">
    <property type="entry name" value="alpha/beta-Hydrolases"/>
    <property type="match status" value="1"/>
</dbReference>
<dbReference type="InterPro" id="IPR029058">
    <property type="entry name" value="AB_hydrolase_fold"/>
</dbReference>
<sequence length="280" mass="30895">MKRILFCCLCLGVLMNSMLQADMTGTTREPDFRAIYKTVNGRSLWLHCFEPRNAASSERPAILLVHGGGWTRGYPAIFFPMAERLSAMGFVVACVEYRLLDTHQHGSSVFDAVADVQDAMSYLRMDSKRLRIDPNRIAIAGASAGGHLAIGTALFEDYREVTRSASFRPDAVILFNPVIDTSEAGYGHAKLGSDWQTLSPLHRVHSKMPPTLLFHGQADGTVPFAGARAFQASMLAHGNTCDFFPNQSGNHGYYRKSPVYEETLEAVYAFALRQGLLAKL</sequence>
<keyword evidence="5" id="KW-1185">Reference proteome</keyword>
<dbReference type="RefSeq" id="WP_308984123.1">
    <property type="nucleotide sequence ID" value="NZ_JARXIC010000005.1"/>
</dbReference>
<feature type="domain" description="BD-FAE-like" evidence="3">
    <location>
        <begin position="51"/>
        <end position="232"/>
    </location>
</feature>
<accession>A0ABU1AHH4</accession>
<organism evidence="4 5">
    <name type="scientific">Thalassobacterium sedimentorum</name>
    <dbReference type="NCBI Taxonomy" id="3041258"/>
    <lineage>
        <taxon>Bacteria</taxon>
        <taxon>Pseudomonadati</taxon>
        <taxon>Verrucomicrobiota</taxon>
        <taxon>Opitutia</taxon>
        <taxon>Puniceicoccales</taxon>
        <taxon>Coraliomargaritaceae</taxon>
        <taxon>Thalassobacterium</taxon>
    </lineage>
</organism>
<dbReference type="Pfam" id="PF20434">
    <property type="entry name" value="BD-FAE"/>
    <property type="match status" value="1"/>
</dbReference>
<proteinExistence type="predicted"/>
<evidence type="ECO:0000259" key="3">
    <source>
        <dbReference type="Pfam" id="PF20434"/>
    </source>
</evidence>
<feature type="chain" id="PRO_5045645747" evidence="2">
    <location>
        <begin position="22"/>
        <end position="280"/>
    </location>
</feature>
<dbReference type="Gene3D" id="3.40.50.1820">
    <property type="entry name" value="alpha/beta hydrolase"/>
    <property type="match status" value="1"/>
</dbReference>
<evidence type="ECO:0000313" key="5">
    <source>
        <dbReference type="Proteomes" id="UP001243717"/>
    </source>
</evidence>
<dbReference type="Proteomes" id="UP001243717">
    <property type="component" value="Unassembled WGS sequence"/>
</dbReference>
<gene>
    <name evidence="4" type="ORF">QEH59_04340</name>
</gene>
<keyword evidence="1 4" id="KW-0378">Hydrolase</keyword>